<gene>
    <name evidence="2" type="ORF">ACFYKX_25335</name>
</gene>
<organism evidence="2 3">
    <name type="scientific">Cytobacillus spartinae</name>
    <dbReference type="NCBI Taxonomy" id="3299023"/>
    <lineage>
        <taxon>Bacteria</taxon>
        <taxon>Bacillati</taxon>
        <taxon>Bacillota</taxon>
        <taxon>Bacilli</taxon>
        <taxon>Bacillales</taxon>
        <taxon>Bacillaceae</taxon>
        <taxon>Cytobacillus</taxon>
    </lineage>
</organism>
<dbReference type="Proteomes" id="UP001601059">
    <property type="component" value="Unassembled WGS sequence"/>
</dbReference>
<keyword evidence="1" id="KW-0472">Membrane</keyword>
<evidence type="ECO:0008006" key="4">
    <source>
        <dbReference type="Google" id="ProtNLM"/>
    </source>
</evidence>
<accession>A0ABW6KJI4</accession>
<keyword evidence="3" id="KW-1185">Reference proteome</keyword>
<keyword evidence="1" id="KW-1133">Transmembrane helix</keyword>
<name>A0ABW6KJI4_9BACI</name>
<sequence length="122" mass="14217">MKYRVPRNVKSTMSFMGLELKGWLLYLPTVSILVAFFLLIIPKTEVKLLGSIFSAAIGHVMFQTDEKTGVLNISLFLERIKWIYFSEKIIYPTWSEESERTSGLKITVQKERTRDTETRDSY</sequence>
<dbReference type="RefSeq" id="WP_389364813.1">
    <property type="nucleotide sequence ID" value="NZ_JBIACK010000021.1"/>
</dbReference>
<feature type="transmembrane region" description="Helical" evidence="1">
    <location>
        <begin position="23"/>
        <end position="41"/>
    </location>
</feature>
<protein>
    <recommendedName>
        <fullName evidence="4">Conjugal transfer protein</fullName>
    </recommendedName>
</protein>
<dbReference type="EMBL" id="JBIACK010000021">
    <property type="protein sequence ID" value="MFE8703899.1"/>
    <property type="molecule type" value="Genomic_DNA"/>
</dbReference>
<reference evidence="2 3" key="1">
    <citation type="submission" date="2024-08" db="EMBL/GenBank/DDBJ databases">
        <title>Two novel Cytobacillus novel species.</title>
        <authorList>
            <person name="Liu G."/>
        </authorList>
    </citation>
    <scope>NUCLEOTIDE SEQUENCE [LARGE SCALE GENOMIC DNA]</scope>
    <source>
        <strain evidence="2 3">FJAT-54145</strain>
    </source>
</reference>
<evidence type="ECO:0000313" key="2">
    <source>
        <dbReference type="EMBL" id="MFE8703899.1"/>
    </source>
</evidence>
<proteinExistence type="predicted"/>
<evidence type="ECO:0000313" key="3">
    <source>
        <dbReference type="Proteomes" id="UP001601059"/>
    </source>
</evidence>
<comment type="caution">
    <text evidence="2">The sequence shown here is derived from an EMBL/GenBank/DDBJ whole genome shotgun (WGS) entry which is preliminary data.</text>
</comment>
<keyword evidence="1" id="KW-0812">Transmembrane</keyword>
<evidence type="ECO:0000256" key="1">
    <source>
        <dbReference type="SAM" id="Phobius"/>
    </source>
</evidence>